<feature type="compositionally biased region" description="Polar residues" evidence="1">
    <location>
        <begin position="253"/>
        <end position="277"/>
    </location>
</feature>
<feature type="compositionally biased region" description="Low complexity" evidence="1">
    <location>
        <begin position="408"/>
        <end position="440"/>
    </location>
</feature>
<feature type="compositionally biased region" description="Low complexity" evidence="1">
    <location>
        <begin position="196"/>
        <end position="214"/>
    </location>
</feature>
<proteinExistence type="predicted"/>
<keyword evidence="3" id="KW-1185">Reference proteome</keyword>
<reference evidence="2 3" key="1">
    <citation type="submission" date="2020-11" db="EMBL/GenBank/DDBJ databases">
        <title>Kefir isolates.</title>
        <authorList>
            <person name="Marcisauskas S."/>
            <person name="Kim Y."/>
            <person name="Blasche S."/>
        </authorList>
    </citation>
    <scope>NUCLEOTIDE SEQUENCE [LARGE SCALE GENOMIC DNA]</scope>
    <source>
        <strain evidence="2 3">KR</strain>
    </source>
</reference>
<evidence type="ECO:0000313" key="2">
    <source>
        <dbReference type="EMBL" id="KAG0665853.1"/>
    </source>
</evidence>
<accession>A0A9P6W9F8</accession>
<feature type="compositionally biased region" description="Low complexity" evidence="1">
    <location>
        <begin position="310"/>
        <end position="325"/>
    </location>
</feature>
<protein>
    <submittedName>
        <fullName evidence="2">Uncharacterized protein</fullName>
    </submittedName>
</protein>
<dbReference type="OrthoDB" id="10532082at2759"/>
<name>A0A9P6W9F8_RHOMI</name>
<feature type="compositionally biased region" description="Polar residues" evidence="1">
    <location>
        <begin position="1"/>
        <end position="20"/>
    </location>
</feature>
<feature type="compositionally biased region" description="Low complexity" evidence="1">
    <location>
        <begin position="510"/>
        <end position="524"/>
    </location>
</feature>
<feature type="compositionally biased region" description="Polar residues" evidence="1">
    <location>
        <begin position="491"/>
        <end position="503"/>
    </location>
</feature>
<evidence type="ECO:0000256" key="1">
    <source>
        <dbReference type="SAM" id="MobiDB-lite"/>
    </source>
</evidence>
<comment type="caution">
    <text evidence="2">The sequence shown here is derived from an EMBL/GenBank/DDBJ whole genome shotgun (WGS) entry which is preliminary data.</text>
</comment>
<feature type="compositionally biased region" description="Low complexity" evidence="1">
    <location>
        <begin position="648"/>
        <end position="661"/>
    </location>
</feature>
<feature type="compositionally biased region" description="Low complexity" evidence="1">
    <location>
        <begin position="126"/>
        <end position="169"/>
    </location>
</feature>
<feature type="compositionally biased region" description="Polar residues" evidence="1">
    <location>
        <begin position="695"/>
        <end position="720"/>
    </location>
</feature>
<feature type="region of interest" description="Disordered" evidence="1">
    <location>
        <begin position="590"/>
        <end position="770"/>
    </location>
</feature>
<dbReference type="Proteomes" id="UP000777482">
    <property type="component" value="Unassembled WGS sequence"/>
</dbReference>
<dbReference type="EMBL" id="PUHQ01000007">
    <property type="protein sequence ID" value="KAG0665853.1"/>
    <property type="molecule type" value="Genomic_DNA"/>
</dbReference>
<sequence length="905" mass="92258">MNSAPDTAPSQPIASTSRSKASPAPNRAQPSLADRIDGVANTASTPDKKSDATSGQASKGDTRWSAKGWQTATPVGGKPGSSKQAPANSSTAPANGSSRKAQAQARRSPASAASKPAPRLTDRIGSPAVRPSSPAATAPSRSRSSTPARQSSGSARTSTSARASPATGAQPSLLSRLGHQANSPRLGPHADRSRRSSSSSDMSLSSSDRIAASSPPVPLTARLQSGVSVNGHGDDSRRSPTLSTTATAPRAQNDPSSFSMSVLGSAPQGSNTSSQASRPAYMEKPAFDPSNRPGPQSIRGTGSAQADRVAPPSTSQTTHPSSASAIVTQADPATRFAPVTVPRTQSPPASSTDPTASRSTRRDPADRDAQVAAPPIAPRAMLENALAPRRSDDVAAALPPSSSHDHAPTTTKTTAAATDAADSARASHSAAADQRSQRAQGGPSRTAESEPEAGTPPLEGTPASAPIPTLQQTSAQPASERVRRDDEAGTPPSQNDTSATGSETVGPVPTAGAASSQANSSTQSIKREAKTPELDGAPANGAGHPPAAKSAAAQEADDAAAWAETAARYEAAKREIALLRRQEAALEALRRERAASAKAREEAPRRDEAAQQARRAALLRDKMEREKAEGEAAERARKAEGNEEGRRTANAVNASSATSSARPEEQQQTESGANGAVQPEAVSSGVGTMSGLVAANQSNATATVDASPRTSGESAATSNNDTRRKRTASPPATAPSAKHARTEALGVGFAGDDSESEGTSGHPQLLRPPSRAEVKILLPDDEAGPAAGYARSLAGGRTGRFARRTPSGSPFSTRDAAAAFEPSLSAFLASFDVSLVPLAGPLIAAGFASVVDLARFASFEPDTRIAVLDALRTPNGDRVMLDLDAVDALEDACAAAKAAKWLNCS</sequence>
<feature type="compositionally biased region" description="Basic and acidic residues" evidence="1">
    <location>
        <begin position="618"/>
        <end position="647"/>
    </location>
</feature>
<dbReference type="AlphaFoldDB" id="A0A9P6W9F8"/>
<feature type="compositionally biased region" description="Low complexity" evidence="1">
    <location>
        <begin position="346"/>
        <end position="358"/>
    </location>
</feature>
<feature type="compositionally biased region" description="Basic and acidic residues" evidence="1">
    <location>
        <begin position="590"/>
        <end position="609"/>
    </location>
</feature>
<gene>
    <name evidence="2" type="ORF">C6P46_005947</name>
</gene>
<feature type="compositionally biased region" description="Low complexity" evidence="1">
    <location>
        <begin position="728"/>
        <end position="737"/>
    </location>
</feature>
<evidence type="ECO:0000313" key="3">
    <source>
        <dbReference type="Proteomes" id="UP000777482"/>
    </source>
</evidence>
<feature type="compositionally biased region" description="Basic and acidic residues" evidence="1">
    <location>
        <begin position="360"/>
        <end position="369"/>
    </location>
</feature>
<feature type="compositionally biased region" description="Polar residues" evidence="1">
    <location>
        <begin position="81"/>
        <end position="96"/>
    </location>
</feature>
<feature type="compositionally biased region" description="Low complexity" evidence="1">
    <location>
        <begin position="536"/>
        <end position="558"/>
    </location>
</feature>
<feature type="compositionally biased region" description="Low complexity" evidence="1">
    <location>
        <begin position="97"/>
        <end position="119"/>
    </location>
</feature>
<organism evidence="2 3">
    <name type="scientific">Rhodotorula mucilaginosa</name>
    <name type="common">Yeast</name>
    <name type="synonym">Rhodotorula rubra</name>
    <dbReference type="NCBI Taxonomy" id="5537"/>
    <lineage>
        <taxon>Eukaryota</taxon>
        <taxon>Fungi</taxon>
        <taxon>Dikarya</taxon>
        <taxon>Basidiomycota</taxon>
        <taxon>Pucciniomycotina</taxon>
        <taxon>Microbotryomycetes</taxon>
        <taxon>Sporidiobolales</taxon>
        <taxon>Sporidiobolaceae</taxon>
        <taxon>Rhodotorula</taxon>
    </lineage>
</organism>
<feature type="region of interest" description="Disordered" evidence="1">
    <location>
        <begin position="1"/>
        <end position="558"/>
    </location>
</feature>